<protein>
    <recommendedName>
        <fullName evidence="4">Zinc ribbon domain-containing protein</fullName>
    </recommendedName>
</protein>
<evidence type="ECO:0008006" key="4">
    <source>
        <dbReference type="Google" id="ProtNLM"/>
    </source>
</evidence>
<keyword evidence="3" id="KW-1185">Reference proteome</keyword>
<name>A0ABV6YZ93_UNCC1</name>
<reference evidence="2 3" key="1">
    <citation type="submission" date="2024-09" db="EMBL/GenBank/DDBJ databases">
        <title>Laminarin stimulates single cell rates of sulfate reduction while oxygen inhibits transcriptomic activity in coastal marine sediment.</title>
        <authorList>
            <person name="Lindsay M."/>
            <person name="Orcutt B."/>
            <person name="Emerson D."/>
            <person name="Stepanauskas R."/>
            <person name="D'Angelo T."/>
        </authorList>
    </citation>
    <scope>NUCLEOTIDE SEQUENCE [LARGE SCALE GENOMIC DNA]</scope>
    <source>
        <strain evidence="2">SAG AM-311-K15</strain>
    </source>
</reference>
<feature type="transmembrane region" description="Helical" evidence="1">
    <location>
        <begin position="192"/>
        <end position="211"/>
    </location>
</feature>
<gene>
    <name evidence="2" type="ORF">ACFL27_15065</name>
</gene>
<accession>A0ABV6YZ93</accession>
<proteinExistence type="predicted"/>
<keyword evidence="1" id="KW-1133">Transmembrane helix</keyword>
<comment type="caution">
    <text evidence="2">The sequence shown here is derived from an EMBL/GenBank/DDBJ whole genome shotgun (WGS) entry which is preliminary data.</text>
</comment>
<feature type="transmembrane region" description="Helical" evidence="1">
    <location>
        <begin position="101"/>
        <end position="122"/>
    </location>
</feature>
<evidence type="ECO:0000256" key="1">
    <source>
        <dbReference type="SAM" id="Phobius"/>
    </source>
</evidence>
<keyword evidence="1" id="KW-0472">Membrane</keyword>
<organism evidence="2 3">
    <name type="scientific">candidate division CSSED10-310 bacterium</name>
    <dbReference type="NCBI Taxonomy" id="2855610"/>
    <lineage>
        <taxon>Bacteria</taxon>
        <taxon>Bacteria division CSSED10-310</taxon>
    </lineage>
</organism>
<evidence type="ECO:0000313" key="3">
    <source>
        <dbReference type="Proteomes" id="UP001594351"/>
    </source>
</evidence>
<dbReference type="Proteomes" id="UP001594351">
    <property type="component" value="Unassembled WGS sequence"/>
</dbReference>
<evidence type="ECO:0000313" key="2">
    <source>
        <dbReference type="EMBL" id="MFC1851515.1"/>
    </source>
</evidence>
<feature type="transmembrane region" description="Helical" evidence="1">
    <location>
        <begin position="134"/>
        <end position="152"/>
    </location>
</feature>
<sequence>MKITCKRCNGSFSSDVQGTKDQELCCPYCDTPVSENRTEKSETLSQPDFAAGADTLELTSAPPLTQQEVQSQKEEEPDQFSGQTAEFVSDEYRTSPLGVRLIAATFGILGIMMALFIMFQIINDRFTSPVLTPAYIAIGISVFIALLMYFLYQYSELARKITILLCIISMLNSGRTLVQILQLASTVPWRELINYSLRFIFSLYFMLYLMTPNVKAAFVKRKTSHE</sequence>
<dbReference type="EMBL" id="JBHPBY010000196">
    <property type="protein sequence ID" value="MFC1851515.1"/>
    <property type="molecule type" value="Genomic_DNA"/>
</dbReference>
<keyword evidence="1" id="KW-0812">Transmembrane</keyword>
<feature type="transmembrane region" description="Helical" evidence="1">
    <location>
        <begin position="161"/>
        <end position="180"/>
    </location>
</feature>